<dbReference type="PANTHER" id="PTHR48010">
    <property type="entry name" value="OS05G0588300 PROTEIN"/>
    <property type="match status" value="1"/>
</dbReference>
<dbReference type="Pfam" id="PF13855">
    <property type="entry name" value="LRR_8"/>
    <property type="match status" value="2"/>
</dbReference>
<dbReference type="SUPFAM" id="SSF52058">
    <property type="entry name" value="L domain-like"/>
    <property type="match status" value="2"/>
</dbReference>
<keyword evidence="9 13" id="KW-1133">Transmembrane helix</keyword>
<dbReference type="GO" id="GO:0004672">
    <property type="term" value="F:protein kinase activity"/>
    <property type="evidence" value="ECO:0007669"/>
    <property type="project" value="InterPro"/>
</dbReference>
<dbReference type="GO" id="GO:0005524">
    <property type="term" value="F:ATP binding"/>
    <property type="evidence" value="ECO:0007669"/>
    <property type="project" value="UniProtKB-UniRule"/>
</dbReference>
<feature type="binding site" evidence="11">
    <location>
        <position position="967"/>
    </location>
    <ligand>
        <name>ATP</name>
        <dbReference type="ChEBI" id="CHEBI:30616"/>
    </ligand>
</feature>
<sequence>MRQVSNALFAALFQSGSGWVEEALLAFAVAIPHGHKLNWSSNTPICSSWVGVACTPDHTHVRTLRLPAVGLIGPIPANTIGKLDALEILSLRSNRLTLHLPPDVGSLPSLHSLFLQHNNLSGIIPTALSSNLTFLDLSHNSFTGEIPPTIQNLTQLTALYFENNSLFGSIPNLQLPKLRHLNLSYNNLSGEIPVSLRNFSVESFLGNPLLCGSPLPPCQGVAPSPSPMSPPPAFPLKPRKSFWKKIGTGVIIAIAAGGGTLLFLLAIVLLVCFLKRRDKEGSVASKGKGPAGERSEKPKEEYSSGVQEAEKNKLVFFEGCSYNFDLEDLLRASAEVLGKGSHGTTYKAVLEDGTTVVVKRLKEVVVGKREFEQQMEIIGRVGQHPNVVPLRAYYYSKDEKLLVYDYFPSGSLSTLLHGNKGAGRTPLDWDSRVKISLGAARGIAHTHTEGGGKFTHGNIKASNVLLTQDLEACVSDFGLAPILNIHATPSRVVVGYRAPEVIETRKSTQKSDVYSFGVLLLEMLTGKAPLQSPGRDDVVDLPRWVQSVVREEWTAEVFDVELMRYQNIEEEMVQMLQIAMACVARAPDQRPIMEDVIRMIEEVSNALFAALFQSGSGWVEEALLAFAVAIPHGHKLNWSSNTPICSSWVGVACTPDHTHVRTLRLPAVGLIGPIPANTIGKLDALEILSLRSNRLTLHLPPDVGSLPSLHSLFLQHNNLSGIIPTALSSNLTFLDLSHNSFTGEIPPTIQNLTQLTALYFENNSLFGSIPNLQLPKLRHLNLSYNNLSGEIPVSLRNFSVESFLGNPLLCGSPLPPCQGVAPSPSPMSPPPAFPLKPRKSFWKKIGTGVIIAIAAGGGTLLFLLAIVLLVCFLKRRDKEGSVASKGKGPAGERSEKPKEEYSSGVQEAEKNKLVFFEGCSYNFDLEDLLRASAEVLGKGSHGTTYKAVLEDGTTVVVKRLKEVVVGKREFEQQMEIIGRVGQHPNVVPLRAYYYSKDEKLLVYDYFPSGSLSTLLHGNKGAGRTPLDWDSRVKISLGAARGIAHTHTEGGGKFTHGNIKASNVLLTQDLEACVSDFGLAPILNIHATPSRVVVGYRAPEVIETRKSTQKSDVYSFGVLLLEMLTGKAPLQSPGRDDVVDLPRWVQSVVREEWTAEVFDVELMRYQNIEEEMVQMLQIAMACVARAPDQRPIMEDVIRMIEEVRHSDSENRPSSEKSKDSNAQTP</sequence>
<dbReference type="Gene3D" id="3.80.10.10">
    <property type="entry name" value="Ribonuclease Inhibitor"/>
    <property type="match status" value="4"/>
</dbReference>
<organism evidence="15 16">
    <name type="scientific">Cocos nucifera</name>
    <name type="common">Coconut palm</name>
    <dbReference type="NCBI Taxonomy" id="13894"/>
    <lineage>
        <taxon>Eukaryota</taxon>
        <taxon>Viridiplantae</taxon>
        <taxon>Streptophyta</taxon>
        <taxon>Embryophyta</taxon>
        <taxon>Tracheophyta</taxon>
        <taxon>Spermatophyta</taxon>
        <taxon>Magnoliopsida</taxon>
        <taxon>Liliopsida</taxon>
        <taxon>Arecaceae</taxon>
        <taxon>Arecoideae</taxon>
        <taxon>Cocoseae</taxon>
        <taxon>Attaleinae</taxon>
        <taxon>Cocos</taxon>
    </lineage>
</organism>
<dbReference type="FunFam" id="3.30.200.20:FF:000307">
    <property type="entry name" value="pollen receptor-like kinase 1"/>
    <property type="match status" value="2"/>
</dbReference>
<dbReference type="InterPro" id="IPR013210">
    <property type="entry name" value="LRR_N_plant-typ"/>
</dbReference>
<dbReference type="Pfam" id="PF00560">
    <property type="entry name" value="LRR_1"/>
    <property type="match status" value="2"/>
</dbReference>
<dbReference type="SUPFAM" id="SSF56112">
    <property type="entry name" value="Protein kinase-like (PK-like)"/>
    <property type="match status" value="2"/>
</dbReference>
<gene>
    <name evidence="15" type="ORF">COCNU_04G004760</name>
</gene>
<evidence type="ECO:0000256" key="11">
    <source>
        <dbReference type="PROSITE-ProRule" id="PRU10141"/>
    </source>
</evidence>
<dbReference type="GO" id="GO:0005886">
    <property type="term" value="C:plasma membrane"/>
    <property type="evidence" value="ECO:0007669"/>
    <property type="project" value="UniProtKB-SubCell"/>
</dbReference>
<keyword evidence="16" id="KW-1185">Reference proteome</keyword>
<dbReference type="Proteomes" id="UP000797356">
    <property type="component" value="Chromosome 4"/>
</dbReference>
<dbReference type="Pfam" id="PF07714">
    <property type="entry name" value="PK_Tyr_Ser-Thr"/>
    <property type="match status" value="2"/>
</dbReference>
<feature type="region of interest" description="Disordered" evidence="12">
    <location>
        <begin position="881"/>
        <end position="904"/>
    </location>
</feature>
<dbReference type="FunFam" id="3.80.10.10:FF:000234">
    <property type="entry name" value="Probable inactive receptor kinase RLK902"/>
    <property type="match status" value="2"/>
</dbReference>
<proteinExistence type="predicted"/>
<feature type="transmembrane region" description="Helical" evidence="13">
    <location>
        <begin position="246"/>
        <end position="274"/>
    </location>
</feature>
<keyword evidence="4 13" id="KW-0812">Transmembrane</keyword>
<keyword evidence="10 13" id="KW-0472">Membrane</keyword>
<dbReference type="Gene3D" id="3.30.200.20">
    <property type="entry name" value="Phosphorylase Kinase, domain 1"/>
    <property type="match status" value="2"/>
</dbReference>
<evidence type="ECO:0000256" key="1">
    <source>
        <dbReference type="ARBA" id="ARBA00004162"/>
    </source>
</evidence>
<keyword evidence="3" id="KW-0433">Leucine-rich repeat</keyword>
<dbReference type="AlphaFoldDB" id="A0A8K0I577"/>
<evidence type="ECO:0000256" key="3">
    <source>
        <dbReference type="ARBA" id="ARBA00022614"/>
    </source>
</evidence>
<comment type="subcellular location">
    <subcellularLocation>
        <location evidence="1">Cell membrane</location>
        <topology evidence="1">Single-pass membrane protein</topology>
    </subcellularLocation>
</comment>
<evidence type="ECO:0000313" key="15">
    <source>
        <dbReference type="EMBL" id="KAG1338170.1"/>
    </source>
</evidence>
<dbReference type="InterPro" id="IPR017441">
    <property type="entry name" value="Protein_kinase_ATP_BS"/>
</dbReference>
<accession>A0A8K0I577</accession>
<keyword evidence="8 11" id="KW-0067">ATP-binding</keyword>
<dbReference type="OrthoDB" id="69842at2759"/>
<evidence type="ECO:0000256" key="13">
    <source>
        <dbReference type="SAM" id="Phobius"/>
    </source>
</evidence>
<dbReference type="PROSITE" id="PS00107">
    <property type="entry name" value="PROTEIN_KINASE_ATP"/>
    <property type="match status" value="2"/>
</dbReference>
<feature type="compositionally biased region" description="Basic and acidic residues" evidence="12">
    <location>
        <begin position="890"/>
        <end position="904"/>
    </location>
</feature>
<evidence type="ECO:0000256" key="6">
    <source>
        <dbReference type="ARBA" id="ARBA00022737"/>
    </source>
</evidence>
<keyword evidence="5" id="KW-0732">Signal</keyword>
<dbReference type="Gene3D" id="1.10.510.10">
    <property type="entry name" value="Transferase(Phosphotransferase) domain 1"/>
    <property type="match status" value="2"/>
</dbReference>
<dbReference type="Pfam" id="PF08263">
    <property type="entry name" value="LRRNT_2"/>
    <property type="match status" value="2"/>
</dbReference>
<dbReference type="InterPro" id="IPR001245">
    <property type="entry name" value="Ser-Thr/Tyr_kinase_cat_dom"/>
</dbReference>
<evidence type="ECO:0000256" key="5">
    <source>
        <dbReference type="ARBA" id="ARBA00022729"/>
    </source>
</evidence>
<dbReference type="InterPro" id="IPR050994">
    <property type="entry name" value="At_inactive_RLKs"/>
</dbReference>
<feature type="compositionally biased region" description="Basic and acidic residues" evidence="12">
    <location>
        <begin position="1202"/>
        <end position="1218"/>
    </location>
</feature>
<dbReference type="InterPro" id="IPR011009">
    <property type="entry name" value="Kinase-like_dom_sf"/>
</dbReference>
<feature type="binding site" evidence="11">
    <location>
        <position position="368"/>
    </location>
    <ligand>
        <name>ATP</name>
        <dbReference type="ChEBI" id="CHEBI:30616"/>
    </ligand>
</feature>
<feature type="region of interest" description="Disordered" evidence="12">
    <location>
        <begin position="1202"/>
        <end position="1224"/>
    </location>
</feature>
<feature type="transmembrane region" description="Helical" evidence="13">
    <location>
        <begin position="845"/>
        <end position="870"/>
    </location>
</feature>
<feature type="region of interest" description="Disordered" evidence="12">
    <location>
        <begin position="282"/>
        <end position="305"/>
    </location>
</feature>
<dbReference type="InterPro" id="IPR032675">
    <property type="entry name" value="LRR_dom_sf"/>
</dbReference>
<evidence type="ECO:0000256" key="9">
    <source>
        <dbReference type="ARBA" id="ARBA00022989"/>
    </source>
</evidence>
<keyword evidence="6" id="KW-0677">Repeat</keyword>
<evidence type="ECO:0000256" key="10">
    <source>
        <dbReference type="ARBA" id="ARBA00023136"/>
    </source>
</evidence>
<dbReference type="CDD" id="cd14066">
    <property type="entry name" value="STKc_IRAK"/>
    <property type="match status" value="2"/>
</dbReference>
<dbReference type="PANTHER" id="PTHR48010:SF59">
    <property type="entry name" value="PROTEIN KINASE DOMAIN-CONTAINING PROTEIN"/>
    <property type="match status" value="1"/>
</dbReference>
<dbReference type="EMBL" id="CM017875">
    <property type="protein sequence ID" value="KAG1338170.1"/>
    <property type="molecule type" value="Genomic_DNA"/>
</dbReference>
<dbReference type="InterPro" id="IPR001611">
    <property type="entry name" value="Leu-rich_rpt"/>
</dbReference>
<protein>
    <submittedName>
        <fullName evidence="15">Putative inactive receptor kinase</fullName>
    </submittedName>
</protein>
<comment type="caution">
    <text evidence="15">The sequence shown here is derived from an EMBL/GenBank/DDBJ whole genome shotgun (WGS) entry which is preliminary data.</text>
</comment>
<evidence type="ECO:0000256" key="4">
    <source>
        <dbReference type="ARBA" id="ARBA00022692"/>
    </source>
</evidence>
<evidence type="ECO:0000256" key="7">
    <source>
        <dbReference type="ARBA" id="ARBA00022741"/>
    </source>
</evidence>
<dbReference type="PROSITE" id="PS50011">
    <property type="entry name" value="PROTEIN_KINASE_DOM"/>
    <property type="match status" value="2"/>
</dbReference>
<evidence type="ECO:0000256" key="2">
    <source>
        <dbReference type="ARBA" id="ARBA00022553"/>
    </source>
</evidence>
<keyword evidence="2" id="KW-0597">Phosphoprotein</keyword>
<evidence type="ECO:0000313" key="16">
    <source>
        <dbReference type="Proteomes" id="UP000797356"/>
    </source>
</evidence>
<name>A0A8K0I577_COCNU</name>
<feature type="compositionally biased region" description="Basic and acidic residues" evidence="12">
    <location>
        <begin position="291"/>
        <end position="305"/>
    </location>
</feature>
<evidence type="ECO:0000256" key="12">
    <source>
        <dbReference type="SAM" id="MobiDB-lite"/>
    </source>
</evidence>
<feature type="domain" description="Protein kinase" evidence="14">
    <location>
        <begin position="930"/>
        <end position="1224"/>
    </location>
</feature>
<feature type="domain" description="Protein kinase" evidence="14">
    <location>
        <begin position="331"/>
        <end position="608"/>
    </location>
</feature>
<dbReference type="FunFam" id="1.10.510.10:FF:000095">
    <property type="entry name" value="protein STRUBBELIG-RECEPTOR FAMILY 8"/>
    <property type="match status" value="2"/>
</dbReference>
<evidence type="ECO:0000256" key="8">
    <source>
        <dbReference type="ARBA" id="ARBA00022840"/>
    </source>
</evidence>
<reference evidence="15" key="2">
    <citation type="submission" date="2019-07" db="EMBL/GenBank/DDBJ databases">
        <authorList>
            <person name="Yang Y."/>
            <person name="Bocs S."/>
            <person name="Baudouin L."/>
        </authorList>
    </citation>
    <scope>NUCLEOTIDE SEQUENCE</scope>
    <source>
        <tissue evidence="15">Spear leaf of Hainan Tall coconut</tissue>
    </source>
</reference>
<dbReference type="InterPro" id="IPR000719">
    <property type="entry name" value="Prot_kinase_dom"/>
</dbReference>
<keyword evidence="15" id="KW-0675">Receptor</keyword>
<keyword evidence="15" id="KW-0418">Kinase</keyword>
<keyword evidence="7 11" id="KW-0547">Nucleotide-binding</keyword>
<dbReference type="SMART" id="SM00369">
    <property type="entry name" value="LRR_TYP"/>
    <property type="match status" value="6"/>
</dbReference>
<keyword evidence="15" id="KW-0808">Transferase</keyword>
<reference evidence="15" key="1">
    <citation type="journal article" date="2017" name="Gigascience">
        <title>The genome draft of coconut (Cocos nucifera).</title>
        <authorList>
            <person name="Xiao Y."/>
            <person name="Xu P."/>
            <person name="Fan H."/>
            <person name="Baudouin L."/>
            <person name="Xia W."/>
            <person name="Bocs S."/>
            <person name="Xu J."/>
            <person name="Li Q."/>
            <person name="Guo A."/>
            <person name="Zhou L."/>
            <person name="Li J."/>
            <person name="Wu Y."/>
            <person name="Ma Z."/>
            <person name="Armero A."/>
            <person name="Issali A.E."/>
            <person name="Liu N."/>
            <person name="Peng M."/>
            <person name="Yang Y."/>
        </authorList>
    </citation>
    <scope>NUCLEOTIDE SEQUENCE</scope>
    <source>
        <tissue evidence="15">Spear leaf of Hainan Tall coconut</tissue>
    </source>
</reference>
<evidence type="ECO:0000259" key="14">
    <source>
        <dbReference type="PROSITE" id="PS50011"/>
    </source>
</evidence>
<dbReference type="InterPro" id="IPR003591">
    <property type="entry name" value="Leu-rich_rpt_typical-subtyp"/>
</dbReference>